<accession>A0A161WSH6</accession>
<name>A0A161WSH6_DAUCS</name>
<dbReference type="EMBL" id="LNRQ01000003">
    <property type="protein sequence ID" value="KZN01625.1"/>
    <property type="molecule type" value="Genomic_DNA"/>
</dbReference>
<proteinExistence type="predicted"/>
<reference evidence="1" key="1">
    <citation type="journal article" date="2016" name="Nat. Genet.">
        <title>A high-quality carrot genome assembly provides new insights into carotenoid accumulation and asterid genome evolution.</title>
        <authorList>
            <person name="Iorizzo M."/>
            <person name="Ellison S."/>
            <person name="Senalik D."/>
            <person name="Zeng P."/>
            <person name="Satapoomin P."/>
            <person name="Huang J."/>
            <person name="Bowman M."/>
            <person name="Iovene M."/>
            <person name="Sanseverino W."/>
            <person name="Cavagnaro P."/>
            <person name="Yildiz M."/>
            <person name="Macko-Podgorni A."/>
            <person name="Moranska E."/>
            <person name="Grzebelus E."/>
            <person name="Grzebelus D."/>
            <person name="Ashrafi H."/>
            <person name="Zheng Z."/>
            <person name="Cheng S."/>
            <person name="Spooner D."/>
            <person name="Van Deynze A."/>
            <person name="Simon P."/>
        </authorList>
    </citation>
    <scope>NUCLEOTIDE SEQUENCE [LARGE SCALE GENOMIC DNA]</scope>
    <source>
        <tissue evidence="1">Leaf</tissue>
    </source>
</reference>
<evidence type="ECO:0000313" key="1">
    <source>
        <dbReference type="EMBL" id="KZN01625.1"/>
    </source>
</evidence>
<protein>
    <submittedName>
        <fullName evidence="1">Uncharacterized protein</fullName>
    </submittedName>
</protein>
<organism evidence="1">
    <name type="scientific">Daucus carota subsp. sativus</name>
    <name type="common">Carrot</name>
    <dbReference type="NCBI Taxonomy" id="79200"/>
    <lineage>
        <taxon>Eukaryota</taxon>
        <taxon>Viridiplantae</taxon>
        <taxon>Streptophyta</taxon>
        <taxon>Embryophyta</taxon>
        <taxon>Tracheophyta</taxon>
        <taxon>Spermatophyta</taxon>
        <taxon>Magnoliopsida</taxon>
        <taxon>eudicotyledons</taxon>
        <taxon>Gunneridae</taxon>
        <taxon>Pentapetalae</taxon>
        <taxon>asterids</taxon>
        <taxon>campanulids</taxon>
        <taxon>Apiales</taxon>
        <taxon>Apiaceae</taxon>
        <taxon>Apioideae</taxon>
        <taxon>Scandiceae</taxon>
        <taxon>Daucinae</taxon>
        <taxon>Daucus</taxon>
        <taxon>Daucus sect. Daucus</taxon>
    </lineage>
</organism>
<gene>
    <name evidence="1" type="ORF">DCAR_010379</name>
</gene>
<comment type="caution">
    <text evidence="1">The sequence shown here is derived from an EMBL/GenBank/DDBJ whole genome shotgun (WGS) entry which is preliminary data.</text>
</comment>
<sequence length="106" mass="11429">MHSDFPLALFIFMDELWQFEDGCALASVVGSSNQPRKGKSPRKPLGDVTNVSGLNVFKSYSPLPHKGTVPLSVHSRGNKFVTTKKGLVAACKHCVAGSPVSIKLFD</sequence>
<dbReference type="AlphaFoldDB" id="A0A161WSH6"/>
<dbReference type="Gramene" id="KZN01625">
    <property type="protein sequence ID" value="KZN01625"/>
    <property type="gene ID" value="DCAR_010379"/>
</dbReference>